<feature type="region of interest" description="Disordered" evidence="1">
    <location>
        <begin position="47"/>
        <end position="78"/>
    </location>
</feature>
<sequence length="173" mass="19643">MSNEQADEDGSEPQIGCNIAMIRKMIGFDYNPSATPPQSYLKNRIQTEVSVKRNRQPKKLKEEPVKKRRSLRNTKVEEPKGTKIKIKMFTQLSTATKPIKVKPSTITKPVQQPRRDSLSVSDFCDKVLALNNERDQLVDQIKEYCGFGASGEKGTCLYRVLDYNDEEGVTCLE</sequence>
<dbReference type="AlphaFoldDB" id="A0A5N4AW23"/>
<keyword evidence="3" id="KW-1185">Reference proteome</keyword>
<name>A0A5N4AW23_PHOPY</name>
<evidence type="ECO:0000313" key="2">
    <source>
        <dbReference type="EMBL" id="KAB0801534.1"/>
    </source>
</evidence>
<organism evidence="2 3">
    <name type="scientific">Photinus pyralis</name>
    <name type="common">Common eastern firefly</name>
    <name type="synonym">Lampyris pyralis</name>
    <dbReference type="NCBI Taxonomy" id="7054"/>
    <lineage>
        <taxon>Eukaryota</taxon>
        <taxon>Metazoa</taxon>
        <taxon>Ecdysozoa</taxon>
        <taxon>Arthropoda</taxon>
        <taxon>Hexapoda</taxon>
        <taxon>Insecta</taxon>
        <taxon>Pterygota</taxon>
        <taxon>Neoptera</taxon>
        <taxon>Endopterygota</taxon>
        <taxon>Coleoptera</taxon>
        <taxon>Polyphaga</taxon>
        <taxon>Elateriformia</taxon>
        <taxon>Elateroidea</taxon>
        <taxon>Lampyridae</taxon>
        <taxon>Lampyrinae</taxon>
        <taxon>Photinus</taxon>
    </lineage>
</organism>
<dbReference type="InParanoid" id="A0A5N4AW23"/>
<comment type="caution">
    <text evidence="2">The sequence shown here is derived from an EMBL/GenBank/DDBJ whole genome shotgun (WGS) entry which is preliminary data.</text>
</comment>
<protein>
    <submittedName>
        <fullName evidence="2">Uncharacterized protein</fullName>
    </submittedName>
</protein>
<proteinExistence type="predicted"/>
<reference evidence="2 3" key="1">
    <citation type="journal article" date="2018" name="Elife">
        <title>Firefly genomes illuminate parallel origins of bioluminescence in beetles.</title>
        <authorList>
            <person name="Fallon T.R."/>
            <person name="Lower S.E."/>
            <person name="Chang C.H."/>
            <person name="Bessho-Uehara M."/>
            <person name="Martin G.J."/>
            <person name="Bewick A.J."/>
            <person name="Behringer M."/>
            <person name="Debat H.J."/>
            <person name="Wong I."/>
            <person name="Day J.C."/>
            <person name="Suvorov A."/>
            <person name="Silva C.J."/>
            <person name="Stanger-Hall K.F."/>
            <person name="Hall D.W."/>
            <person name="Schmitz R.J."/>
            <person name="Nelson D.R."/>
            <person name="Lewis S.M."/>
            <person name="Shigenobu S."/>
            <person name="Bybee S.M."/>
            <person name="Larracuente A.M."/>
            <person name="Oba Y."/>
            <person name="Weng J.K."/>
        </authorList>
    </citation>
    <scope>NUCLEOTIDE SEQUENCE [LARGE SCALE GENOMIC DNA]</scope>
    <source>
        <strain evidence="2">1611_PpyrPB1</strain>
        <tissue evidence="2">Whole body</tissue>
    </source>
</reference>
<accession>A0A5N4AW23</accession>
<dbReference type="Proteomes" id="UP000327044">
    <property type="component" value="Unassembled WGS sequence"/>
</dbReference>
<dbReference type="EMBL" id="VVIM01000003">
    <property type="protein sequence ID" value="KAB0801534.1"/>
    <property type="molecule type" value="Genomic_DNA"/>
</dbReference>
<evidence type="ECO:0000313" key="3">
    <source>
        <dbReference type="Proteomes" id="UP000327044"/>
    </source>
</evidence>
<gene>
    <name evidence="2" type="ORF">PPYR_05888</name>
</gene>
<evidence type="ECO:0000256" key="1">
    <source>
        <dbReference type="SAM" id="MobiDB-lite"/>
    </source>
</evidence>